<accession>A0A9D2QE66</accession>
<protein>
    <submittedName>
        <fullName evidence="2">Uncharacterized protein</fullName>
    </submittedName>
</protein>
<feature type="transmembrane region" description="Helical" evidence="1">
    <location>
        <begin position="239"/>
        <end position="258"/>
    </location>
</feature>
<feature type="transmembrane region" description="Helical" evidence="1">
    <location>
        <begin position="315"/>
        <end position="336"/>
    </location>
</feature>
<evidence type="ECO:0000313" key="2">
    <source>
        <dbReference type="EMBL" id="HJC85955.1"/>
    </source>
</evidence>
<feature type="transmembrane region" description="Helical" evidence="1">
    <location>
        <begin position="12"/>
        <end position="31"/>
    </location>
</feature>
<keyword evidence="1" id="KW-1133">Transmembrane helix</keyword>
<feature type="transmembrane region" description="Helical" evidence="1">
    <location>
        <begin position="192"/>
        <end position="209"/>
    </location>
</feature>
<feature type="transmembrane region" description="Helical" evidence="1">
    <location>
        <begin position="278"/>
        <end position="303"/>
    </location>
</feature>
<keyword evidence="1" id="KW-0812">Transmembrane</keyword>
<proteinExistence type="predicted"/>
<evidence type="ECO:0000256" key="1">
    <source>
        <dbReference type="SAM" id="Phobius"/>
    </source>
</evidence>
<feature type="transmembrane region" description="Helical" evidence="1">
    <location>
        <begin position="84"/>
        <end position="102"/>
    </location>
</feature>
<gene>
    <name evidence="2" type="ORF">H9751_10525</name>
</gene>
<reference evidence="2" key="1">
    <citation type="journal article" date="2021" name="PeerJ">
        <title>Extensive microbial diversity within the chicken gut microbiome revealed by metagenomics and culture.</title>
        <authorList>
            <person name="Gilroy R."/>
            <person name="Ravi A."/>
            <person name="Getino M."/>
            <person name="Pursley I."/>
            <person name="Horton D.L."/>
            <person name="Alikhan N.F."/>
            <person name="Baker D."/>
            <person name="Gharbi K."/>
            <person name="Hall N."/>
            <person name="Watson M."/>
            <person name="Adriaenssens E.M."/>
            <person name="Foster-Nyarko E."/>
            <person name="Jarju S."/>
            <person name="Secka A."/>
            <person name="Antonio M."/>
            <person name="Oren A."/>
            <person name="Chaudhuri R.R."/>
            <person name="La Ragione R."/>
            <person name="Hildebrand F."/>
            <person name="Pallen M.J."/>
        </authorList>
    </citation>
    <scope>NUCLEOTIDE SEQUENCE</scope>
    <source>
        <strain evidence="2">ChiHjej13B12-4958</strain>
    </source>
</reference>
<evidence type="ECO:0000313" key="3">
    <source>
        <dbReference type="Proteomes" id="UP000823858"/>
    </source>
</evidence>
<organism evidence="2 3">
    <name type="scientific">Candidatus Corynebacterium faecigallinarum</name>
    <dbReference type="NCBI Taxonomy" id="2838528"/>
    <lineage>
        <taxon>Bacteria</taxon>
        <taxon>Bacillati</taxon>
        <taxon>Actinomycetota</taxon>
        <taxon>Actinomycetes</taxon>
        <taxon>Mycobacteriales</taxon>
        <taxon>Corynebacteriaceae</taxon>
        <taxon>Corynebacterium</taxon>
    </lineage>
</organism>
<feature type="transmembrane region" description="Helical" evidence="1">
    <location>
        <begin position="52"/>
        <end position="72"/>
    </location>
</feature>
<dbReference type="Proteomes" id="UP000823858">
    <property type="component" value="Unassembled WGS sequence"/>
</dbReference>
<feature type="transmembrane region" description="Helical" evidence="1">
    <location>
        <begin position="356"/>
        <end position="377"/>
    </location>
</feature>
<dbReference type="EMBL" id="DWVP01000023">
    <property type="protein sequence ID" value="HJC85955.1"/>
    <property type="molecule type" value="Genomic_DNA"/>
</dbReference>
<keyword evidence="1" id="KW-0472">Membrane</keyword>
<feature type="transmembrane region" description="Helical" evidence="1">
    <location>
        <begin position="160"/>
        <end position="180"/>
    </location>
</feature>
<name>A0A9D2QE66_9CORY</name>
<comment type="caution">
    <text evidence="2">The sequence shown here is derived from an EMBL/GenBank/DDBJ whole genome shotgun (WGS) entry which is preliminary data.</text>
</comment>
<dbReference type="AlphaFoldDB" id="A0A9D2QE66"/>
<sequence>MSASDGMATLPRLAVDDFLIIAGLTMASAFTMTQEQLRVFGLGRSGRQAHRLLGGAIGVTTFLLIMLLMWGIWRRAGWATPDLLVVAVAVVVLSTVSGVVSLRKMDREVDEGAEEAGESSSRESSSAGAIRMAMDPFSRMETNAAKTNGHRRVLDTYAIIGNRALIVACAVMMLPVQALLRGFAHVEATTTMIWLPLALVVVAMFVRMVQSELSLNQWLVFGASREDWIRAVMRRAWEIPVGFGLVFLSAAVLEWSLYDGLGWLTASGAFPILHWTGPAAWLVAKGAFTAVGALLQAMTWLGVAVTVMYPRRQRIGVAVTTVLGVIVMLAPLMVMGETADDTPGAAGATWPVSDTLPTLLLMIITGVVLSGVAAAALKGAARRASVQDHAAVTSYFGLQEPART</sequence>
<reference evidence="2" key="2">
    <citation type="submission" date="2021-04" db="EMBL/GenBank/DDBJ databases">
        <authorList>
            <person name="Gilroy R."/>
        </authorList>
    </citation>
    <scope>NUCLEOTIDE SEQUENCE</scope>
    <source>
        <strain evidence="2">ChiHjej13B12-4958</strain>
    </source>
</reference>